<accession>Q0TZK9</accession>
<dbReference type="InParanoid" id="Q0TZK9"/>
<dbReference type="AlphaFoldDB" id="Q0TZK9"/>
<dbReference type="KEGG" id="pno:SNOG_15023"/>
<dbReference type="Proteomes" id="UP000001055">
    <property type="component" value="Unassembled WGS sequence"/>
</dbReference>
<evidence type="ECO:0000313" key="1">
    <source>
        <dbReference type="EMBL" id="EAT77566.1"/>
    </source>
</evidence>
<protein>
    <submittedName>
        <fullName evidence="1">Uncharacterized protein</fullName>
    </submittedName>
</protein>
<gene>
    <name evidence="1" type="ORF">SNOG_15023</name>
</gene>
<evidence type="ECO:0000313" key="2">
    <source>
        <dbReference type="Proteomes" id="UP000001055"/>
    </source>
</evidence>
<organism evidence="1 2">
    <name type="scientific">Phaeosphaeria nodorum (strain SN15 / ATCC MYA-4574 / FGSC 10173)</name>
    <name type="common">Glume blotch fungus</name>
    <name type="synonym">Parastagonospora nodorum</name>
    <dbReference type="NCBI Taxonomy" id="321614"/>
    <lineage>
        <taxon>Eukaryota</taxon>
        <taxon>Fungi</taxon>
        <taxon>Dikarya</taxon>
        <taxon>Ascomycota</taxon>
        <taxon>Pezizomycotina</taxon>
        <taxon>Dothideomycetes</taxon>
        <taxon>Pleosporomycetidae</taxon>
        <taxon>Pleosporales</taxon>
        <taxon>Pleosporineae</taxon>
        <taxon>Phaeosphaeriaceae</taxon>
        <taxon>Parastagonospora</taxon>
    </lineage>
</organism>
<name>Q0TZK9_PHANO</name>
<dbReference type="RefSeq" id="XP_001805187.1">
    <property type="nucleotide sequence ID" value="XM_001805135.1"/>
</dbReference>
<reference evidence="2" key="1">
    <citation type="journal article" date="2007" name="Plant Cell">
        <title>Dothideomycete-plant interactions illuminated by genome sequencing and EST analysis of the wheat pathogen Stagonospora nodorum.</title>
        <authorList>
            <person name="Hane J.K."/>
            <person name="Lowe R.G."/>
            <person name="Solomon P.S."/>
            <person name="Tan K.C."/>
            <person name="Schoch C.L."/>
            <person name="Spatafora J.W."/>
            <person name="Crous P.W."/>
            <person name="Kodira C."/>
            <person name="Birren B.W."/>
            <person name="Galagan J.E."/>
            <person name="Torriani S.F."/>
            <person name="McDonald B.A."/>
            <person name="Oliver R.P."/>
        </authorList>
    </citation>
    <scope>NUCLEOTIDE SEQUENCE [LARGE SCALE GENOMIC DNA]</scope>
    <source>
        <strain evidence="2">SN15 / ATCC MYA-4574 / FGSC 10173</strain>
    </source>
</reference>
<dbReference type="EMBL" id="CH445359">
    <property type="protein sequence ID" value="EAT77566.1"/>
    <property type="molecule type" value="Genomic_DNA"/>
</dbReference>
<sequence length="43" mass="4571">MATADMGLTEQFACIPPATVSAGCRRITLYRALELHCAQDSSA</sequence>
<dbReference type="HOGENOM" id="CLU_3242363_0_0_1"/>
<dbReference type="GeneID" id="5982115"/>
<proteinExistence type="predicted"/>